<evidence type="ECO:0000313" key="1">
    <source>
        <dbReference type="EMBL" id="DAD78541.1"/>
    </source>
</evidence>
<sequence>MEKYYHGVRVIEADTPIPSPVVGTSGLQVIFGTAPVNLAKNPTGITNIPVICKTFDECKAKLGYSDDWKSYTLCQSMDASFRVFNVAPVIFVNVLDPKKHKTAVEATDFAVSNGKAKISVKGLLLDSIVIKSSENTLVKDTDYILTFDSEGYVIVTILSSSTNASVTQINVAGEKIDPSAVTEEDIIGGYDSDTGKESGIELVRKIYPMFGLAPSLLLAPGWSHKPAIGAVLSAKCEEINGVFTCETVLDLDSSSVGAAKYTDCETLKKEQGYTDKHSVVLWPMVKKGSKIYYYSAIFAALTSYTDISNDDVPNLSPSNRLLRVDSSVLEDGSDVLLDIVQANELNACGIVTAINSQGYKAWGNNSACYPEIKIPRDRFWPCRRFFSWWANTFILTYFSKVDNPGNRVLIESICDAENIRGNSYVSQGKCAGARIEFTESDNPISGLIDGKLVFRQHLAQFTPAEDIVNILSFDPDMLEAALTGGEE</sequence>
<proteinExistence type="predicted"/>
<protein>
    <submittedName>
        <fullName evidence="1">Tail sheath tube</fullName>
    </submittedName>
</protein>
<dbReference type="PANTHER" id="PTHR35861:SF2">
    <property type="entry name" value="FELS-2 PROPHAGE PROTEIN"/>
    <property type="match status" value="1"/>
</dbReference>
<organism evidence="1">
    <name type="scientific">Caudovirales sp. ctCiv1</name>
    <dbReference type="NCBI Taxonomy" id="2826769"/>
    <lineage>
        <taxon>Viruses</taxon>
        <taxon>Duplodnaviria</taxon>
        <taxon>Heunggongvirae</taxon>
        <taxon>Uroviricota</taxon>
        <taxon>Caudoviricetes</taxon>
    </lineage>
</organism>
<dbReference type="InterPro" id="IPR052042">
    <property type="entry name" value="Tail_sheath_structural"/>
</dbReference>
<dbReference type="PANTHER" id="PTHR35861">
    <property type="match status" value="1"/>
</dbReference>
<accession>A0A8S5M8C1</accession>
<name>A0A8S5M8C1_9CAUD</name>
<reference evidence="1" key="1">
    <citation type="journal article" date="2021" name="Proc. Natl. Acad. Sci. U.S.A.">
        <title>A Catalog of Tens of Thousands of Viruses from Human Metagenomes Reveals Hidden Associations with Chronic Diseases.</title>
        <authorList>
            <person name="Tisza M.J."/>
            <person name="Buck C.B."/>
        </authorList>
    </citation>
    <scope>NUCLEOTIDE SEQUENCE</scope>
    <source>
        <strain evidence="1">CtCiv1</strain>
    </source>
</reference>
<dbReference type="EMBL" id="BK014846">
    <property type="protein sequence ID" value="DAD78541.1"/>
    <property type="molecule type" value="Genomic_DNA"/>
</dbReference>